<proteinExistence type="predicted"/>
<name>A0AAV6ZUL1_ENGPU</name>
<accession>A0AAV6ZUL1</accession>
<evidence type="ECO:0000313" key="2">
    <source>
        <dbReference type="Proteomes" id="UP000824782"/>
    </source>
</evidence>
<comment type="caution">
    <text evidence="1">The sequence shown here is derived from an EMBL/GenBank/DDBJ whole genome shotgun (WGS) entry which is preliminary data.</text>
</comment>
<organism evidence="1 2">
    <name type="scientific">Engystomops pustulosus</name>
    <name type="common">Tungara frog</name>
    <name type="synonym">Physalaemus pustulosus</name>
    <dbReference type="NCBI Taxonomy" id="76066"/>
    <lineage>
        <taxon>Eukaryota</taxon>
        <taxon>Metazoa</taxon>
        <taxon>Chordata</taxon>
        <taxon>Craniata</taxon>
        <taxon>Vertebrata</taxon>
        <taxon>Euteleostomi</taxon>
        <taxon>Amphibia</taxon>
        <taxon>Batrachia</taxon>
        <taxon>Anura</taxon>
        <taxon>Neobatrachia</taxon>
        <taxon>Hyloidea</taxon>
        <taxon>Leptodactylidae</taxon>
        <taxon>Leiuperinae</taxon>
        <taxon>Engystomops</taxon>
    </lineage>
</organism>
<evidence type="ECO:0000313" key="1">
    <source>
        <dbReference type="EMBL" id="KAG8550935.1"/>
    </source>
</evidence>
<sequence length="41" mass="4810">MVFHKKLKSEDLRTECASCKGIGDNENLVRWDECRLATLWL</sequence>
<reference evidence="1" key="1">
    <citation type="thesis" date="2020" institute="ProQuest LLC" country="789 East Eisenhower Parkway, Ann Arbor, MI, USA">
        <title>Comparative Genomics and Chromosome Evolution.</title>
        <authorList>
            <person name="Mudd A.B."/>
        </authorList>
    </citation>
    <scope>NUCLEOTIDE SEQUENCE</scope>
    <source>
        <strain evidence="1">237g6f4</strain>
        <tissue evidence="1">Blood</tissue>
    </source>
</reference>
<keyword evidence="2" id="KW-1185">Reference proteome</keyword>
<protein>
    <submittedName>
        <fullName evidence="1">Uncharacterized protein</fullName>
    </submittedName>
</protein>
<dbReference type="Proteomes" id="UP000824782">
    <property type="component" value="Unassembled WGS sequence"/>
</dbReference>
<dbReference type="AlphaFoldDB" id="A0AAV6ZUL1"/>
<dbReference type="EMBL" id="WNYA01000015">
    <property type="protein sequence ID" value="KAG8550935.1"/>
    <property type="molecule type" value="Genomic_DNA"/>
</dbReference>
<gene>
    <name evidence="1" type="ORF">GDO81_025388</name>
</gene>